<keyword evidence="1" id="KW-0862">Zinc</keyword>
<proteinExistence type="predicted"/>
<evidence type="ECO:0000313" key="5">
    <source>
        <dbReference type="Proteomes" id="UP001283341"/>
    </source>
</evidence>
<name>A0AAE0II99_9PEZI</name>
<dbReference type="PANTHER" id="PTHR23225">
    <property type="entry name" value="ZINC FINGER PROTEIN"/>
    <property type="match status" value="1"/>
</dbReference>
<dbReference type="EMBL" id="JAUEDM010000002">
    <property type="protein sequence ID" value="KAK3325455.1"/>
    <property type="molecule type" value="Genomic_DNA"/>
</dbReference>
<feature type="compositionally biased region" description="Low complexity" evidence="2">
    <location>
        <begin position="465"/>
        <end position="492"/>
    </location>
</feature>
<feature type="compositionally biased region" description="Low complexity" evidence="2">
    <location>
        <begin position="115"/>
        <end position="144"/>
    </location>
</feature>
<dbReference type="SMART" id="SM00355">
    <property type="entry name" value="ZnF_C2H2"/>
    <property type="match status" value="3"/>
</dbReference>
<evidence type="ECO:0000259" key="3">
    <source>
        <dbReference type="PROSITE" id="PS50157"/>
    </source>
</evidence>
<dbReference type="PANTHER" id="PTHR23225:SF2">
    <property type="entry name" value="AT09679P-RELATED"/>
    <property type="match status" value="1"/>
</dbReference>
<dbReference type="PROSITE" id="PS50157">
    <property type="entry name" value="ZINC_FINGER_C2H2_2"/>
    <property type="match status" value="1"/>
</dbReference>
<reference evidence="4" key="1">
    <citation type="journal article" date="2023" name="Mol. Phylogenet. Evol.">
        <title>Genome-scale phylogeny and comparative genomics of the fungal order Sordariales.</title>
        <authorList>
            <person name="Hensen N."/>
            <person name="Bonometti L."/>
            <person name="Westerberg I."/>
            <person name="Brannstrom I.O."/>
            <person name="Guillou S."/>
            <person name="Cros-Aarteil S."/>
            <person name="Calhoun S."/>
            <person name="Haridas S."/>
            <person name="Kuo A."/>
            <person name="Mondo S."/>
            <person name="Pangilinan J."/>
            <person name="Riley R."/>
            <person name="LaButti K."/>
            <person name="Andreopoulos B."/>
            <person name="Lipzen A."/>
            <person name="Chen C."/>
            <person name="Yan M."/>
            <person name="Daum C."/>
            <person name="Ng V."/>
            <person name="Clum A."/>
            <person name="Steindorff A."/>
            <person name="Ohm R.A."/>
            <person name="Martin F."/>
            <person name="Silar P."/>
            <person name="Natvig D.O."/>
            <person name="Lalanne C."/>
            <person name="Gautier V."/>
            <person name="Ament-Velasquez S.L."/>
            <person name="Kruys A."/>
            <person name="Hutchinson M.I."/>
            <person name="Powell A.J."/>
            <person name="Barry K."/>
            <person name="Miller A.N."/>
            <person name="Grigoriev I.V."/>
            <person name="Debuchy R."/>
            <person name="Gladieux P."/>
            <person name="Hiltunen Thoren M."/>
            <person name="Johannesson H."/>
        </authorList>
    </citation>
    <scope>NUCLEOTIDE SEQUENCE</scope>
    <source>
        <strain evidence="4">CBS 118394</strain>
    </source>
</reference>
<gene>
    <name evidence="4" type="ORF">B0H66DRAFT_124784</name>
</gene>
<feature type="region of interest" description="Disordered" evidence="2">
    <location>
        <begin position="260"/>
        <end position="377"/>
    </location>
</feature>
<comment type="caution">
    <text evidence="4">The sequence shown here is derived from an EMBL/GenBank/DDBJ whole genome shotgun (WGS) entry which is preliminary data.</text>
</comment>
<keyword evidence="1" id="KW-0479">Metal-binding</keyword>
<feature type="region of interest" description="Disordered" evidence="2">
    <location>
        <begin position="689"/>
        <end position="751"/>
    </location>
</feature>
<feature type="domain" description="C2H2-type" evidence="3">
    <location>
        <begin position="381"/>
        <end position="409"/>
    </location>
</feature>
<dbReference type="AlphaFoldDB" id="A0AAE0II99"/>
<feature type="compositionally biased region" description="Acidic residues" evidence="2">
    <location>
        <begin position="709"/>
        <end position="751"/>
    </location>
</feature>
<accession>A0AAE0II99</accession>
<sequence length="751" mass="82029">MSSNNPFVFTGSMAYPFGEDLVFHNHPFAREEDLVDVSMPYIDPTLQSHSPSDPYLGHWDLPQQQLVVQRYLEDNQKTAFFNADVPSKMTPNRALMRPTVGIPPVPPSSHVRFASPISSTEPSSSSDSMRSPPADAESYYDSFSSPPPDTAALHSPFHQHPPFEQHWSPRAYAVQFTGMGPRDAYVNPSDISPNQQPLDRCESESGNASFTLPQRGYSYESYATSQCDMEPTQHNAVTIDLPVRRLASPEEMRPAVKEEIKAVRSSSQYPPPPGPDRAADESDGKPIRLPASKRRKSEDDGDYKPNKKPTLNTRGQKGRAPKPRQAAVTSSSSRAAATESTTSTSKKTKSAAPSAANSNNLIPPSQPKALPPSTSSSKGTYACHDCSHTFKDQTNLESHVKKQHTRPFTCVFHFAGCGSTFASKNEWKRHVASQHLLLHYWLCQEGPCASVNARCSTNGPSPLHTTATRSRAGSGRSRNAPTSASSSSACESGEGDHPPPPNGTVFNRKDLYTQHVRRMHMPPQIKKSLKQQQQQTTQSSNKKNAAATAAGNDVPAEWEERLRGFQQRAMQERCKLPEMMRCPAATCDAVFHGPDSWDQRMEHVARHLEKAAAGKEEAVVFGGKHDPSLVQWAADVDIIRKSGRGGDGWELNTLLKRGGHGGAGGGNSNGIVMMVTSTVDTVAAAAASSNKSKAAIRVKEEEVKSEIVVSEEEDDDDDDDGDEIVVGAEEEDDEDDLRDAEGEELEDDEDC</sequence>
<feature type="region of interest" description="Disordered" evidence="2">
    <location>
        <begin position="458"/>
        <end position="507"/>
    </location>
</feature>
<dbReference type="InterPro" id="IPR013087">
    <property type="entry name" value="Znf_C2H2_type"/>
</dbReference>
<dbReference type="Gene3D" id="3.30.160.60">
    <property type="entry name" value="Classic Zinc Finger"/>
    <property type="match status" value="1"/>
</dbReference>
<reference evidence="4" key="2">
    <citation type="submission" date="2023-06" db="EMBL/GenBank/DDBJ databases">
        <authorList>
            <consortium name="Lawrence Berkeley National Laboratory"/>
            <person name="Haridas S."/>
            <person name="Hensen N."/>
            <person name="Bonometti L."/>
            <person name="Westerberg I."/>
            <person name="Brannstrom I.O."/>
            <person name="Guillou S."/>
            <person name="Cros-Aarteil S."/>
            <person name="Calhoun S."/>
            <person name="Kuo A."/>
            <person name="Mondo S."/>
            <person name="Pangilinan J."/>
            <person name="Riley R."/>
            <person name="Labutti K."/>
            <person name="Andreopoulos B."/>
            <person name="Lipzen A."/>
            <person name="Chen C."/>
            <person name="Yanf M."/>
            <person name="Daum C."/>
            <person name="Ng V."/>
            <person name="Clum A."/>
            <person name="Steindorff A."/>
            <person name="Ohm R."/>
            <person name="Martin F."/>
            <person name="Silar P."/>
            <person name="Natvig D."/>
            <person name="Lalanne C."/>
            <person name="Gautier V."/>
            <person name="Ament-Velasquez S.L."/>
            <person name="Kruys A."/>
            <person name="Hutchinson M.I."/>
            <person name="Powell A.J."/>
            <person name="Barry K."/>
            <person name="Miller A.N."/>
            <person name="Grigoriev I.V."/>
            <person name="Debuchy R."/>
            <person name="Gladieux P."/>
            <person name="Thoren M.H."/>
            <person name="Johannesson H."/>
        </authorList>
    </citation>
    <scope>NUCLEOTIDE SEQUENCE</scope>
    <source>
        <strain evidence="4">CBS 118394</strain>
    </source>
</reference>
<feature type="compositionally biased region" description="Basic and acidic residues" evidence="2">
    <location>
        <begin position="277"/>
        <end position="286"/>
    </location>
</feature>
<evidence type="ECO:0000256" key="1">
    <source>
        <dbReference type="PROSITE-ProRule" id="PRU00042"/>
    </source>
</evidence>
<feature type="compositionally biased region" description="Low complexity" evidence="2">
    <location>
        <begin position="326"/>
        <end position="356"/>
    </location>
</feature>
<organism evidence="4 5">
    <name type="scientific">Apodospora peruviana</name>
    <dbReference type="NCBI Taxonomy" id="516989"/>
    <lineage>
        <taxon>Eukaryota</taxon>
        <taxon>Fungi</taxon>
        <taxon>Dikarya</taxon>
        <taxon>Ascomycota</taxon>
        <taxon>Pezizomycotina</taxon>
        <taxon>Sordariomycetes</taxon>
        <taxon>Sordariomycetidae</taxon>
        <taxon>Sordariales</taxon>
        <taxon>Lasiosphaeriaceae</taxon>
        <taxon>Apodospora</taxon>
    </lineage>
</organism>
<feature type="compositionally biased region" description="Basic and acidic residues" evidence="2">
    <location>
        <begin position="296"/>
        <end position="305"/>
    </location>
</feature>
<keyword evidence="1" id="KW-0863">Zinc-finger</keyword>
<evidence type="ECO:0000313" key="4">
    <source>
        <dbReference type="EMBL" id="KAK3325455.1"/>
    </source>
</evidence>
<dbReference type="Proteomes" id="UP001283341">
    <property type="component" value="Unassembled WGS sequence"/>
</dbReference>
<keyword evidence="5" id="KW-1185">Reference proteome</keyword>
<feature type="region of interest" description="Disordered" evidence="2">
    <location>
        <begin position="183"/>
        <end position="212"/>
    </location>
</feature>
<dbReference type="GO" id="GO:0008270">
    <property type="term" value="F:zinc ion binding"/>
    <property type="evidence" value="ECO:0007669"/>
    <property type="project" value="UniProtKB-KW"/>
</dbReference>
<evidence type="ECO:0000256" key="2">
    <source>
        <dbReference type="SAM" id="MobiDB-lite"/>
    </source>
</evidence>
<protein>
    <recommendedName>
        <fullName evidence="3">C2H2-type domain-containing protein</fullName>
    </recommendedName>
</protein>
<feature type="compositionally biased region" description="Low complexity" evidence="2">
    <location>
        <begin position="530"/>
        <end position="550"/>
    </location>
</feature>
<dbReference type="PROSITE" id="PS00028">
    <property type="entry name" value="ZINC_FINGER_C2H2_1"/>
    <property type="match status" value="1"/>
</dbReference>
<feature type="region of interest" description="Disordered" evidence="2">
    <location>
        <begin position="94"/>
        <end position="164"/>
    </location>
</feature>
<dbReference type="GO" id="GO:0003700">
    <property type="term" value="F:DNA-binding transcription factor activity"/>
    <property type="evidence" value="ECO:0007669"/>
    <property type="project" value="InterPro"/>
</dbReference>
<dbReference type="InterPro" id="IPR039970">
    <property type="entry name" value="TF_Grauzone"/>
</dbReference>
<feature type="region of interest" description="Disordered" evidence="2">
    <location>
        <begin position="524"/>
        <end position="557"/>
    </location>
</feature>